<dbReference type="Gene3D" id="3.40.50.150">
    <property type="entry name" value="Vaccinia Virus protein VP39"/>
    <property type="match status" value="1"/>
</dbReference>
<evidence type="ECO:0008006" key="3">
    <source>
        <dbReference type="Google" id="ProtNLM"/>
    </source>
</evidence>
<dbReference type="EnsemblProtists" id="EKX48224">
    <property type="protein sequence ID" value="EKX48224"/>
    <property type="gene ID" value="GUITHDRAFT_68765"/>
</dbReference>
<organism evidence="1 2">
    <name type="scientific">Guillardia theta (strain CCMP2712)</name>
    <name type="common">Cryptophyte</name>
    <dbReference type="NCBI Taxonomy" id="905079"/>
    <lineage>
        <taxon>Eukaryota</taxon>
        <taxon>Cryptophyceae</taxon>
        <taxon>Pyrenomonadales</taxon>
        <taxon>Geminigeraceae</taxon>
        <taxon>Guillardia</taxon>
    </lineage>
</organism>
<dbReference type="InterPro" id="IPR029063">
    <property type="entry name" value="SAM-dependent_MTases_sf"/>
</dbReference>
<dbReference type="PANTHER" id="PTHR23108">
    <property type="entry name" value="METHYLTRANSFERASE-RELATED"/>
    <property type="match status" value="1"/>
</dbReference>
<dbReference type="OMA" id="EYERCPQ"/>
<dbReference type="Proteomes" id="UP000011087">
    <property type="component" value="Unassembled WGS sequence"/>
</dbReference>
<name>A0A0C3TWD6_GUITC</name>
<dbReference type="GO" id="GO:0005634">
    <property type="term" value="C:nucleus"/>
    <property type="evidence" value="ECO:0007669"/>
    <property type="project" value="TreeGrafter"/>
</dbReference>
<dbReference type="AlphaFoldDB" id="A0A0C3TWD6"/>
<keyword evidence="2" id="KW-1185">Reference proteome</keyword>
<sequence length="243" mass="28204">MHIDITMKTRSTIRECGVQIWGASLYLSDWILSKLSQFQDAVVMELGAGVGLPGVVVARVCRRVFLTDYEDKSLRNCLRNVMLNDKRGVCSVRKLDWSDEFPIKKDEVKQQSEFDWTEKELMELKSCNYLLAADVIYSNELTTSFLNKVVQILSICREDAKLIMTIEKRYNFTLPELCTTCREYDFFFSHVQVEGAGREETCIGSAKTFLLRGKKLGSDFEKRLKEYDRSDEMELWELIRIPT</sequence>
<reference evidence="2" key="1">
    <citation type="journal article" date="2012" name="Nature">
        <title>Algal genomes reveal evolutionary mosaicism and the fate of nucleomorphs.</title>
        <authorList>
            <consortium name="DOE Joint Genome Institute"/>
            <person name="Curtis B.A."/>
            <person name="Tanifuji G."/>
            <person name="Burki F."/>
            <person name="Gruber A."/>
            <person name="Irimia M."/>
            <person name="Maruyama S."/>
            <person name="Arias M.C."/>
            <person name="Ball S.G."/>
            <person name="Gile G.H."/>
            <person name="Hirakawa Y."/>
            <person name="Hopkins J.F."/>
            <person name="Kuo A."/>
            <person name="Rensing S.A."/>
            <person name="Schmutz J."/>
            <person name="Symeonidi A."/>
            <person name="Elias M."/>
            <person name="Eveleigh R.J."/>
            <person name="Herman E.K."/>
            <person name="Klute M.J."/>
            <person name="Nakayama T."/>
            <person name="Obornik M."/>
            <person name="Reyes-Prieto A."/>
            <person name="Armbrust E.V."/>
            <person name="Aves S.J."/>
            <person name="Beiko R.G."/>
            <person name="Coutinho P."/>
            <person name="Dacks J.B."/>
            <person name="Durnford D.G."/>
            <person name="Fast N.M."/>
            <person name="Green B.R."/>
            <person name="Grisdale C.J."/>
            <person name="Hempel F."/>
            <person name="Henrissat B."/>
            <person name="Hoppner M.P."/>
            <person name="Ishida K."/>
            <person name="Kim E."/>
            <person name="Koreny L."/>
            <person name="Kroth P.G."/>
            <person name="Liu Y."/>
            <person name="Malik S.B."/>
            <person name="Maier U.G."/>
            <person name="McRose D."/>
            <person name="Mock T."/>
            <person name="Neilson J.A."/>
            <person name="Onodera N.T."/>
            <person name="Poole A.M."/>
            <person name="Pritham E.J."/>
            <person name="Richards T.A."/>
            <person name="Rocap G."/>
            <person name="Roy S.W."/>
            <person name="Sarai C."/>
            <person name="Schaack S."/>
            <person name="Shirato S."/>
            <person name="Slamovits C.H."/>
            <person name="Spencer D.F."/>
            <person name="Suzuki S."/>
            <person name="Worden A.Z."/>
            <person name="Zauner S."/>
            <person name="Barry K."/>
            <person name="Bell C."/>
            <person name="Bharti A.K."/>
            <person name="Crow J.A."/>
            <person name="Grimwood J."/>
            <person name="Kramer R."/>
            <person name="Lindquist E."/>
            <person name="Lucas S."/>
            <person name="Salamov A."/>
            <person name="McFadden G.I."/>
            <person name="Lane C.E."/>
            <person name="Keeling P.J."/>
            <person name="Gray M.W."/>
            <person name="Grigoriev I.V."/>
            <person name="Archibald J.M."/>
        </authorList>
    </citation>
    <scope>NUCLEOTIDE SEQUENCE</scope>
    <source>
        <strain evidence="2">CCMP2712</strain>
    </source>
</reference>
<dbReference type="InterPro" id="IPR019410">
    <property type="entry name" value="Methyltransf_16"/>
</dbReference>
<dbReference type="Pfam" id="PF10294">
    <property type="entry name" value="Methyltransf_16"/>
    <property type="match status" value="1"/>
</dbReference>
<evidence type="ECO:0000313" key="2">
    <source>
        <dbReference type="Proteomes" id="UP000011087"/>
    </source>
</evidence>
<proteinExistence type="predicted"/>
<accession>A0A0C3TWD6</accession>
<protein>
    <recommendedName>
        <fullName evidence="3">Methyltransferase-like protein 22</fullName>
    </recommendedName>
</protein>
<reference evidence="2" key="2">
    <citation type="submission" date="2012-11" db="EMBL/GenBank/DDBJ databases">
        <authorList>
            <person name="Kuo A."/>
            <person name="Curtis B.A."/>
            <person name="Tanifuji G."/>
            <person name="Burki F."/>
            <person name="Gruber A."/>
            <person name="Irimia M."/>
            <person name="Maruyama S."/>
            <person name="Arias M.C."/>
            <person name="Ball S.G."/>
            <person name="Gile G.H."/>
            <person name="Hirakawa Y."/>
            <person name="Hopkins J.F."/>
            <person name="Rensing S.A."/>
            <person name="Schmutz J."/>
            <person name="Symeonidi A."/>
            <person name="Elias M."/>
            <person name="Eveleigh R.J."/>
            <person name="Herman E.K."/>
            <person name="Klute M.J."/>
            <person name="Nakayama T."/>
            <person name="Obornik M."/>
            <person name="Reyes-Prieto A."/>
            <person name="Armbrust E.V."/>
            <person name="Aves S.J."/>
            <person name="Beiko R.G."/>
            <person name="Coutinho P."/>
            <person name="Dacks J.B."/>
            <person name="Durnford D.G."/>
            <person name="Fast N.M."/>
            <person name="Green B.R."/>
            <person name="Grisdale C."/>
            <person name="Hempe F."/>
            <person name="Henrissat B."/>
            <person name="Hoppner M.P."/>
            <person name="Ishida K.-I."/>
            <person name="Kim E."/>
            <person name="Koreny L."/>
            <person name="Kroth P.G."/>
            <person name="Liu Y."/>
            <person name="Malik S.-B."/>
            <person name="Maier U.G."/>
            <person name="McRose D."/>
            <person name="Mock T."/>
            <person name="Neilson J.A."/>
            <person name="Onodera N.T."/>
            <person name="Poole A.M."/>
            <person name="Pritham E.J."/>
            <person name="Richards T.A."/>
            <person name="Rocap G."/>
            <person name="Roy S.W."/>
            <person name="Sarai C."/>
            <person name="Schaack S."/>
            <person name="Shirato S."/>
            <person name="Slamovits C.H."/>
            <person name="Spencer D.F."/>
            <person name="Suzuki S."/>
            <person name="Worden A.Z."/>
            <person name="Zauner S."/>
            <person name="Barry K."/>
            <person name="Bell C."/>
            <person name="Bharti A.K."/>
            <person name="Crow J.A."/>
            <person name="Grimwood J."/>
            <person name="Kramer R."/>
            <person name="Lindquist E."/>
            <person name="Lucas S."/>
            <person name="Salamov A."/>
            <person name="McFadden G.I."/>
            <person name="Lane C.E."/>
            <person name="Keeling P.J."/>
            <person name="Gray M.W."/>
            <person name="Grigoriev I.V."/>
            <person name="Archibald J.M."/>
        </authorList>
    </citation>
    <scope>NUCLEOTIDE SEQUENCE</scope>
    <source>
        <strain evidence="2">CCMP2712</strain>
    </source>
</reference>
<dbReference type="GO" id="GO:0008276">
    <property type="term" value="F:protein methyltransferase activity"/>
    <property type="evidence" value="ECO:0007669"/>
    <property type="project" value="InterPro"/>
</dbReference>
<reference evidence="1" key="3">
    <citation type="submission" date="2015-06" db="UniProtKB">
        <authorList>
            <consortium name="EnsemblProtists"/>
        </authorList>
    </citation>
    <scope>IDENTIFICATION</scope>
</reference>
<evidence type="ECO:0000313" key="1">
    <source>
        <dbReference type="EnsemblProtists" id="EKX48224"/>
    </source>
</evidence>
<dbReference type="InterPro" id="IPR038899">
    <property type="entry name" value="METTL22"/>
</dbReference>
<dbReference type="SUPFAM" id="SSF53335">
    <property type="entry name" value="S-adenosyl-L-methionine-dependent methyltransferases"/>
    <property type="match status" value="1"/>
</dbReference>
<dbReference type="PANTHER" id="PTHR23108:SF0">
    <property type="entry name" value="METHYLTRANSFERASE-LIKE PROTEIN 22"/>
    <property type="match status" value="1"/>
</dbReference>